<evidence type="ECO:0000256" key="1">
    <source>
        <dbReference type="ARBA" id="ARBA00004236"/>
    </source>
</evidence>
<protein>
    <submittedName>
        <fullName evidence="19">Uncharacterized protein</fullName>
    </submittedName>
</protein>
<evidence type="ECO:0000256" key="7">
    <source>
        <dbReference type="ARBA" id="ARBA00022676"/>
    </source>
</evidence>
<comment type="catalytic activity">
    <reaction evidence="16">
        <text>[GlcNAc-(1-&gt;4)-Mur2Ac(oyl-L-Ala-gamma-D-Glu-L-Lys-D-Ala-D-Ala)](n)-di-trans,octa-cis-undecaprenyl diphosphate + beta-D-GlcNAc-(1-&gt;4)-Mur2Ac(oyl-L-Ala-gamma-D-Glu-L-Lys-D-Ala-D-Ala)-di-trans,octa-cis-undecaprenyl diphosphate = [GlcNAc-(1-&gt;4)-Mur2Ac(oyl-L-Ala-gamma-D-Glu-L-Lys-D-Ala-D-Ala)](n+1)-di-trans,octa-cis-undecaprenyl diphosphate + di-trans,octa-cis-undecaprenyl diphosphate + H(+)</text>
        <dbReference type="Rhea" id="RHEA:23708"/>
        <dbReference type="Rhea" id="RHEA-COMP:9602"/>
        <dbReference type="Rhea" id="RHEA-COMP:9603"/>
        <dbReference type="ChEBI" id="CHEBI:15378"/>
        <dbReference type="ChEBI" id="CHEBI:58405"/>
        <dbReference type="ChEBI" id="CHEBI:60033"/>
        <dbReference type="ChEBI" id="CHEBI:78435"/>
        <dbReference type="EC" id="2.4.99.28"/>
    </reaction>
</comment>
<evidence type="ECO:0000256" key="13">
    <source>
        <dbReference type="ARBA" id="ARBA00023268"/>
    </source>
</evidence>
<keyword evidence="11" id="KW-0573">Peptidoglycan synthesis</keyword>
<dbReference type="GO" id="GO:0009002">
    <property type="term" value="F:serine-type D-Ala-D-Ala carboxypeptidase activity"/>
    <property type="evidence" value="ECO:0007669"/>
    <property type="project" value="UniProtKB-EC"/>
</dbReference>
<keyword evidence="9" id="KW-0378">Hydrolase</keyword>
<dbReference type="InterPro" id="IPR012338">
    <property type="entry name" value="Beta-lactam/transpept-like"/>
</dbReference>
<keyword evidence="4" id="KW-1003">Cell membrane</keyword>
<comment type="similarity">
    <text evidence="3">In the N-terminal section; belongs to the glycosyltransferase 51 family.</text>
</comment>
<dbReference type="AlphaFoldDB" id="A0A2H0NDR3"/>
<evidence type="ECO:0000259" key="18">
    <source>
        <dbReference type="Pfam" id="PF00912"/>
    </source>
</evidence>
<dbReference type="Gene3D" id="1.10.3810.10">
    <property type="entry name" value="Biosynthetic peptidoglycan transglycosylase-like"/>
    <property type="match status" value="1"/>
</dbReference>
<dbReference type="SUPFAM" id="SSF53955">
    <property type="entry name" value="Lysozyme-like"/>
    <property type="match status" value="1"/>
</dbReference>
<dbReference type="InterPro" id="IPR050396">
    <property type="entry name" value="Glycosyltr_51/Transpeptidase"/>
</dbReference>
<name>A0A2H0NDR3_9BACT</name>
<dbReference type="GO" id="GO:0008658">
    <property type="term" value="F:penicillin binding"/>
    <property type="evidence" value="ECO:0007669"/>
    <property type="project" value="InterPro"/>
</dbReference>
<dbReference type="Pfam" id="PF00912">
    <property type="entry name" value="Transgly"/>
    <property type="match status" value="1"/>
</dbReference>
<feature type="domain" description="Penicillin-binding protein transpeptidase" evidence="17">
    <location>
        <begin position="320"/>
        <end position="570"/>
    </location>
</feature>
<evidence type="ECO:0000256" key="10">
    <source>
        <dbReference type="ARBA" id="ARBA00022960"/>
    </source>
</evidence>
<dbReference type="GO" id="GO:0009252">
    <property type="term" value="P:peptidoglycan biosynthetic process"/>
    <property type="evidence" value="ECO:0007669"/>
    <property type="project" value="UniProtKB-KW"/>
</dbReference>
<gene>
    <name evidence="19" type="ORF">COV54_03055</name>
</gene>
<keyword evidence="7" id="KW-0328">Glycosyltransferase</keyword>
<evidence type="ECO:0000313" key="20">
    <source>
        <dbReference type="Proteomes" id="UP000228867"/>
    </source>
</evidence>
<dbReference type="PANTHER" id="PTHR32282:SF11">
    <property type="entry name" value="PENICILLIN-BINDING PROTEIN 1B"/>
    <property type="match status" value="1"/>
</dbReference>
<keyword evidence="12" id="KW-0472">Membrane</keyword>
<accession>A0A2H0NDR3</accession>
<dbReference type="InterPro" id="IPR036950">
    <property type="entry name" value="PBP_transglycosylase"/>
</dbReference>
<dbReference type="Gene3D" id="3.40.710.10">
    <property type="entry name" value="DD-peptidase/beta-lactamase superfamily"/>
    <property type="match status" value="1"/>
</dbReference>
<dbReference type="GO" id="GO:0030288">
    <property type="term" value="C:outer membrane-bounded periplasmic space"/>
    <property type="evidence" value="ECO:0007669"/>
    <property type="project" value="TreeGrafter"/>
</dbReference>
<reference evidence="19 20" key="1">
    <citation type="submission" date="2017-09" db="EMBL/GenBank/DDBJ databases">
        <title>Depth-based differentiation of microbial function through sediment-hosted aquifers and enrichment of novel symbionts in the deep terrestrial subsurface.</title>
        <authorList>
            <person name="Probst A.J."/>
            <person name="Ladd B."/>
            <person name="Jarett J.K."/>
            <person name="Geller-Mcgrath D.E."/>
            <person name="Sieber C.M."/>
            <person name="Emerson J.B."/>
            <person name="Anantharaman K."/>
            <person name="Thomas B.C."/>
            <person name="Malmstrom R."/>
            <person name="Stieglmeier M."/>
            <person name="Klingl A."/>
            <person name="Woyke T."/>
            <person name="Ryan C.M."/>
            <person name="Banfield J.F."/>
        </authorList>
    </citation>
    <scope>NUCLEOTIDE SEQUENCE [LARGE SCALE GENOMIC DNA]</scope>
    <source>
        <strain evidence="19">CG11_big_fil_rev_8_21_14_0_20_38_23</strain>
    </source>
</reference>
<dbReference type="InterPro" id="IPR001460">
    <property type="entry name" value="PCN-bd_Tpept"/>
</dbReference>
<dbReference type="GO" id="GO:0008955">
    <property type="term" value="F:peptidoglycan glycosyltransferase activity"/>
    <property type="evidence" value="ECO:0007669"/>
    <property type="project" value="UniProtKB-EC"/>
</dbReference>
<dbReference type="EMBL" id="PCWR01000062">
    <property type="protein sequence ID" value="PIR06206.1"/>
    <property type="molecule type" value="Genomic_DNA"/>
</dbReference>
<dbReference type="GO" id="GO:0006508">
    <property type="term" value="P:proteolysis"/>
    <property type="evidence" value="ECO:0007669"/>
    <property type="project" value="UniProtKB-KW"/>
</dbReference>
<evidence type="ECO:0000256" key="11">
    <source>
        <dbReference type="ARBA" id="ARBA00022984"/>
    </source>
</evidence>
<keyword evidence="5" id="KW-0121">Carboxypeptidase</keyword>
<feature type="domain" description="Glycosyl transferase family 51" evidence="18">
    <location>
        <begin position="56"/>
        <end position="229"/>
    </location>
</feature>
<keyword evidence="6" id="KW-0645">Protease</keyword>
<evidence type="ECO:0000313" key="19">
    <source>
        <dbReference type="EMBL" id="PIR06206.1"/>
    </source>
</evidence>
<dbReference type="GO" id="GO:0071555">
    <property type="term" value="P:cell wall organization"/>
    <property type="evidence" value="ECO:0007669"/>
    <property type="project" value="UniProtKB-KW"/>
</dbReference>
<dbReference type="GO" id="GO:0008360">
    <property type="term" value="P:regulation of cell shape"/>
    <property type="evidence" value="ECO:0007669"/>
    <property type="project" value="UniProtKB-KW"/>
</dbReference>
<dbReference type="Pfam" id="PF00905">
    <property type="entry name" value="Transpeptidase"/>
    <property type="match status" value="1"/>
</dbReference>
<evidence type="ECO:0000256" key="5">
    <source>
        <dbReference type="ARBA" id="ARBA00022645"/>
    </source>
</evidence>
<dbReference type="FunFam" id="1.10.3810.10:FF:000001">
    <property type="entry name" value="Penicillin-binding protein 1A"/>
    <property type="match status" value="1"/>
</dbReference>
<evidence type="ECO:0000256" key="8">
    <source>
        <dbReference type="ARBA" id="ARBA00022679"/>
    </source>
</evidence>
<evidence type="ECO:0000256" key="2">
    <source>
        <dbReference type="ARBA" id="ARBA00007090"/>
    </source>
</evidence>
<keyword evidence="8" id="KW-0808">Transferase</keyword>
<dbReference type="PANTHER" id="PTHR32282">
    <property type="entry name" value="BINDING PROTEIN TRANSPEPTIDASE, PUTATIVE-RELATED"/>
    <property type="match status" value="1"/>
</dbReference>
<evidence type="ECO:0000256" key="12">
    <source>
        <dbReference type="ARBA" id="ARBA00023136"/>
    </source>
</evidence>
<evidence type="ECO:0000256" key="14">
    <source>
        <dbReference type="ARBA" id="ARBA00023316"/>
    </source>
</evidence>
<evidence type="ECO:0000256" key="16">
    <source>
        <dbReference type="ARBA" id="ARBA00049902"/>
    </source>
</evidence>
<keyword evidence="14" id="KW-0961">Cell wall biogenesis/degradation</keyword>
<evidence type="ECO:0000256" key="6">
    <source>
        <dbReference type="ARBA" id="ARBA00022670"/>
    </source>
</evidence>
<keyword evidence="10" id="KW-0133">Cell shape</keyword>
<comment type="similarity">
    <text evidence="2">In the C-terminal section; belongs to the transpeptidase family.</text>
</comment>
<evidence type="ECO:0000259" key="17">
    <source>
        <dbReference type="Pfam" id="PF00905"/>
    </source>
</evidence>
<evidence type="ECO:0000256" key="4">
    <source>
        <dbReference type="ARBA" id="ARBA00022475"/>
    </source>
</evidence>
<proteinExistence type="inferred from homology"/>
<evidence type="ECO:0000256" key="3">
    <source>
        <dbReference type="ARBA" id="ARBA00007739"/>
    </source>
</evidence>
<dbReference type="Proteomes" id="UP000228867">
    <property type="component" value="Unassembled WGS sequence"/>
</dbReference>
<keyword evidence="13" id="KW-0511">Multifunctional enzyme</keyword>
<dbReference type="InterPro" id="IPR001264">
    <property type="entry name" value="Glyco_trans_51"/>
</dbReference>
<sequence>MKKTLGLVFILILGLTALVVIYLSSIVKNLPSPNEFGNYLLSQSTKIYDRTGKILLYEIHGQEKRTVINFSEIPKNVVITTLAAENAEFYNEPAFDWKAILRALWTNLKEGRITQGGSTITQQLAKNVFLSPEKTLTRKIKELILAIRLESLYSKDQILEFYLNQIPYGSNIYGIESAAQNYFHKSAKDLTLTEAAILASLPKAPSYYSPWGNHLKELEERKNYILDRLVSLKSIDQKTADQAKVEKAKIFPPSAGLIKAPHFVLTVKDYLINRYGEDLVERGGLKVITTLDWNLQQIAERVVKEGAERNAELYQGGNAALVAEDSKTGQILTLVGSKDYFDIKNEGNFNVATQGLRQPGSALKPFVYLLAFQKGYPPQTQIFDVQTEFDTTGDPVHSYAPLNFDDKFRGPISFQEALAQSINVLGVKVLYLVGVDDVIKTLHHFGISTLSEGKNQYGLSLVLGGGAIKLIDLVKAYSVLSQEGIKHEQALILKVEDNQGKILESYKDQAAKVFDPQPIKLINQILSDKDLRAPLYQNSLNLTFFPDYDVALKTGTSNDYHDAWAFGYTPFLTVGVWAGNNDNSPMVRKGGSILAAVPIWSAFWQEALKNYQPELFEKPDPWPLPDKPMLNGQFIYKTASDGKTISQIHSILYFVNKNDPLGDFPLNPENDPQFSNWEKGVLAWAQENFPRLFQTKPQPAAAVGPKMPDQLSISNVLPKNGDFISSPLNIKADIHSPYPLKNLELYWNHQLLTSKPLKGNSFHFSYQIGSSAFPSQILIELIVSDQTNEVIKTSMIVFSK</sequence>
<dbReference type="InterPro" id="IPR023346">
    <property type="entry name" value="Lysozyme-like_dom_sf"/>
</dbReference>
<dbReference type="GO" id="GO:0005886">
    <property type="term" value="C:plasma membrane"/>
    <property type="evidence" value="ECO:0007669"/>
    <property type="project" value="UniProtKB-SubCell"/>
</dbReference>
<organism evidence="19 20">
    <name type="scientific">Candidatus Jorgensenbacteria bacterium CG11_big_fil_rev_8_21_14_0_20_38_23</name>
    <dbReference type="NCBI Taxonomy" id="1974594"/>
    <lineage>
        <taxon>Bacteria</taxon>
        <taxon>Candidatus Joergenseniibacteriota</taxon>
    </lineage>
</organism>
<dbReference type="SUPFAM" id="SSF56601">
    <property type="entry name" value="beta-lactamase/transpeptidase-like"/>
    <property type="match status" value="1"/>
</dbReference>
<evidence type="ECO:0000256" key="9">
    <source>
        <dbReference type="ARBA" id="ARBA00022801"/>
    </source>
</evidence>
<comment type="subcellular location">
    <subcellularLocation>
        <location evidence="1">Cell membrane</location>
    </subcellularLocation>
</comment>
<comment type="catalytic activity">
    <reaction evidence="15">
        <text>Preferential cleavage: (Ac)2-L-Lys-D-Ala-|-D-Ala. Also transpeptidation of peptidyl-alanyl moieties that are N-acyl substituents of D-alanine.</text>
        <dbReference type="EC" id="3.4.16.4"/>
    </reaction>
</comment>
<evidence type="ECO:0000256" key="15">
    <source>
        <dbReference type="ARBA" id="ARBA00034000"/>
    </source>
</evidence>
<comment type="caution">
    <text evidence="19">The sequence shown here is derived from an EMBL/GenBank/DDBJ whole genome shotgun (WGS) entry which is preliminary data.</text>
</comment>